<evidence type="ECO:0008006" key="4">
    <source>
        <dbReference type="Google" id="ProtNLM"/>
    </source>
</evidence>
<dbReference type="Ensembl" id="ENSSPUT00000011294.1">
    <property type="protein sequence ID" value="ENSSPUP00000010583.1"/>
    <property type="gene ID" value="ENSSPUG00000008163.1"/>
</dbReference>
<dbReference type="GO" id="GO:0043194">
    <property type="term" value="C:axon initial segment"/>
    <property type="evidence" value="ECO:0007669"/>
    <property type="project" value="TreeGrafter"/>
</dbReference>
<feature type="region of interest" description="Disordered" evidence="1">
    <location>
        <begin position="1"/>
        <end position="76"/>
    </location>
</feature>
<dbReference type="PANTHER" id="PTHR12784">
    <property type="entry name" value="STEERIN"/>
    <property type="match status" value="1"/>
</dbReference>
<feature type="compositionally biased region" description="Low complexity" evidence="1">
    <location>
        <begin position="191"/>
        <end position="211"/>
    </location>
</feature>
<proteinExistence type="predicted"/>
<evidence type="ECO:0000313" key="2">
    <source>
        <dbReference type="Ensembl" id="ENSSPUP00000010583.1"/>
    </source>
</evidence>
<protein>
    <recommendedName>
        <fullName evidence="4">Neuron navigator 1</fullName>
    </recommendedName>
</protein>
<name>A0A8D0GSG6_SPHPU</name>
<feature type="region of interest" description="Disordered" evidence="1">
    <location>
        <begin position="137"/>
        <end position="216"/>
    </location>
</feature>
<evidence type="ECO:0000256" key="1">
    <source>
        <dbReference type="SAM" id="MobiDB-lite"/>
    </source>
</evidence>
<dbReference type="InterPro" id="IPR039041">
    <property type="entry name" value="Nav/unc-53"/>
</dbReference>
<accession>A0A8D0GSG6</accession>
<organism evidence="2 3">
    <name type="scientific">Sphenodon punctatus</name>
    <name type="common">Tuatara</name>
    <name type="synonym">Hatteria punctata</name>
    <dbReference type="NCBI Taxonomy" id="8508"/>
    <lineage>
        <taxon>Eukaryota</taxon>
        <taxon>Metazoa</taxon>
        <taxon>Chordata</taxon>
        <taxon>Craniata</taxon>
        <taxon>Vertebrata</taxon>
        <taxon>Euteleostomi</taxon>
        <taxon>Lepidosauria</taxon>
        <taxon>Sphenodontia</taxon>
        <taxon>Sphenodontidae</taxon>
        <taxon>Sphenodon</taxon>
    </lineage>
</organism>
<dbReference type="AlphaFoldDB" id="A0A8D0GSG6"/>
<dbReference type="GO" id="GO:0001764">
    <property type="term" value="P:neuron migration"/>
    <property type="evidence" value="ECO:0007669"/>
    <property type="project" value="TreeGrafter"/>
</dbReference>
<dbReference type="GeneTree" id="ENSGT00940000156637"/>
<evidence type="ECO:0000313" key="3">
    <source>
        <dbReference type="Proteomes" id="UP000694392"/>
    </source>
</evidence>
<reference evidence="2" key="1">
    <citation type="submission" date="2025-08" db="UniProtKB">
        <authorList>
            <consortium name="Ensembl"/>
        </authorList>
    </citation>
    <scope>IDENTIFICATION</scope>
</reference>
<dbReference type="Proteomes" id="UP000694392">
    <property type="component" value="Unplaced"/>
</dbReference>
<feature type="region of interest" description="Disordered" evidence="1">
    <location>
        <begin position="286"/>
        <end position="326"/>
    </location>
</feature>
<reference evidence="2" key="2">
    <citation type="submission" date="2025-09" db="UniProtKB">
        <authorList>
            <consortium name="Ensembl"/>
        </authorList>
    </citation>
    <scope>IDENTIFICATION</scope>
</reference>
<dbReference type="PANTHER" id="PTHR12784:SF3">
    <property type="entry name" value="NEURON NAVIGATOR 1"/>
    <property type="match status" value="1"/>
</dbReference>
<sequence length="392" mass="42701">MLGSNLKSLQDVELSEEGPDSELRGYKNPGEAAKAMMQKRPKAPGVQKPGELKVFKSGSMEGRLPGGSNLRKQKSLTNLSFLTDAEKKMQLYEPKWSDDMAKAAKGFGRGGLKAKDAPLMSKSLSKSEHSLFQAKLAPGLAKTPLAPLPSTLGKPSRIPRGPYAEVKPLSKAPEAGVGDDSKSDDEILSSKAKAQQKQQQQPAAPPTGKGQQDSEKAYLKVDPELVVTVLGDLEQLLFSQMLDPESQRKRTVQNVLDLRQNLEETMSSLRGSQVSHSSLEMTCYDSDEANPRSVSSMSNRSSPLSWRYGQSSPRLQAGDAPSVGGSCRSEGTPSWYMHGERAHYSHTMPMRSPSKLSHISRLELVESLDTEDVDLKSGYMSDSDLMGKTMTE</sequence>
<dbReference type="GO" id="GO:0001578">
    <property type="term" value="P:microtubule bundle formation"/>
    <property type="evidence" value="ECO:0007669"/>
    <property type="project" value="TreeGrafter"/>
</dbReference>
<keyword evidence="3" id="KW-1185">Reference proteome</keyword>
<dbReference type="GO" id="GO:0015630">
    <property type="term" value="C:microtubule cytoskeleton"/>
    <property type="evidence" value="ECO:0007669"/>
    <property type="project" value="TreeGrafter"/>
</dbReference>
<feature type="compositionally biased region" description="Low complexity" evidence="1">
    <location>
        <begin position="292"/>
        <end position="307"/>
    </location>
</feature>